<accession>A0A1M6K4I4</accession>
<reference evidence="2" key="1">
    <citation type="submission" date="2016-11" db="EMBL/GenBank/DDBJ databases">
        <authorList>
            <person name="Varghese N."/>
            <person name="Submissions S."/>
        </authorList>
    </citation>
    <scope>NUCLEOTIDE SEQUENCE [LARGE SCALE GENOMIC DNA]</scope>
    <source>
        <strain evidence="2">DSM 26884</strain>
    </source>
</reference>
<dbReference type="AlphaFoldDB" id="A0A1M6K4I4"/>
<organism evidence="1 2">
    <name type="scientific">Bacteroides stercorirosoris</name>
    <dbReference type="NCBI Taxonomy" id="871324"/>
    <lineage>
        <taxon>Bacteria</taxon>
        <taxon>Pseudomonadati</taxon>
        <taxon>Bacteroidota</taxon>
        <taxon>Bacteroidia</taxon>
        <taxon>Bacteroidales</taxon>
        <taxon>Bacteroidaceae</taxon>
        <taxon>Bacteroides</taxon>
    </lineage>
</organism>
<gene>
    <name evidence="1" type="ORF">SAMN05444350_13420</name>
</gene>
<keyword evidence="2" id="KW-1185">Reference proteome</keyword>
<evidence type="ECO:0000313" key="1">
    <source>
        <dbReference type="EMBL" id="SHJ53760.1"/>
    </source>
</evidence>
<dbReference type="Proteomes" id="UP000184192">
    <property type="component" value="Unassembled WGS sequence"/>
</dbReference>
<name>A0A1M6K4I4_9BACE</name>
<evidence type="ECO:0000313" key="2">
    <source>
        <dbReference type="Proteomes" id="UP000184192"/>
    </source>
</evidence>
<dbReference type="EMBL" id="FQZN01000034">
    <property type="protein sequence ID" value="SHJ53760.1"/>
    <property type="molecule type" value="Genomic_DNA"/>
</dbReference>
<proteinExistence type="predicted"/>
<sequence length="69" mass="7991">MALTPSPNVPLAVVYPCYRQRRWYGFAKGRLCLVLTPLPVSDIKVCLSRYIMLPILKTYRIFAIEFIDV</sequence>
<protein>
    <submittedName>
        <fullName evidence="1">Uncharacterized protein</fullName>
    </submittedName>
</protein>